<evidence type="ECO:0000256" key="6">
    <source>
        <dbReference type="SAM" id="Phobius"/>
    </source>
</evidence>
<keyword evidence="4 6" id="KW-0472">Membrane</keyword>
<dbReference type="SUPFAM" id="SSF81338">
    <property type="entry name" value="Aquaporin-like"/>
    <property type="match status" value="1"/>
</dbReference>
<dbReference type="Pfam" id="PF00230">
    <property type="entry name" value="MIP"/>
    <property type="match status" value="1"/>
</dbReference>
<dbReference type="AlphaFoldDB" id="A0A7S2TQ54"/>
<evidence type="ECO:0000256" key="1">
    <source>
        <dbReference type="ARBA" id="ARBA00004141"/>
    </source>
</evidence>
<feature type="transmembrane region" description="Helical" evidence="6">
    <location>
        <begin position="20"/>
        <end position="41"/>
    </location>
</feature>
<dbReference type="PRINTS" id="PR00783">
    <property type="entry name" value="MINTRINSICP"/>
</dbReference>
<dbReference type="InterPro" id="IPR023271">
    <property type="entry name" value="Aquaporin-like"/>
</dbReference>
<gene>
    <name evidence="7" type="ORF">LSP00402_LOCUS10249</name>
</gene>
<keyword evidence="3 6" id="KW-1133">Transmembrane helix</keyword>
<evidence type="ECO:0008006" key="8">
    <source>
        <dbReference type="Google" id="ProtNLM"/>
    </source>
</evidence>
<feature type="transmembrane region" description="Helical" evidence="6">
    <location>
        <begin position="61"/>
        <end position="83"/>
    </location>
</feature>
<dbReference type="GO" id="GO:0016020">
    <property type="term" value="C:membrane"/>
    <property type="evidence" value="ECO:0007669"/>
    <property type="project" value="UniProtKB-SubCell"/>
</dbReference>
<evidence type="ECO:0000256" key="4">
    <source>
        <dbReference type="ARBA" id="ARBA00023136"/>
    </source>
</evidence>
<organism evidence="7">
    <name type="scientific">Lotharella oceanica</name>
    <dbReference type="NCBI Taxonomy" id="641309"/>
    <lineage>
        <taxon>Eukaryota</taxon>
        <taxon>Sar</taxon>
        <taxon>Rhizaria</taxon>
        <taxon>Cercozoa</taxon>
        <taxon>Chlorarachniophyceae</taxon>
        <taxon>Lotharella</taxon>
    </lineage>
</organism>
<reference evidence="7" key="1">
    <citation type="submission" date="2021-01" db="EMBL/GenBank/DDBJ databases">
        <authorList>
            <person name="Corre E."/>
            <person name="Pelletier E."/>
            <person name="Niang G."/>
            <person name="Scheremetjew M."/>
            <person name="Finn R."/>
            <person name="Kale V."/>
            <person name="Holt S."/>
            <person name="Cochrane G."/>
            <person name="Meng A."/>
            <person name="Brown T."/>
            <person name="Cohen L."/>
        </authorList>
    </citation>
    <scope>NUCLEOTIDE SEQUENCE</scope>
    <source>
        <strain evidence="7">CCMP622</strain>
    </source>
</reference>
<evidence type="ECO:0000313" key="7">
    <source>
        <dbReference type="EMBL" id="CAD9764622.1"/>
    </source>
</evidence>
<keyword evidence="5" id="KW-0813">Transport</keyword>
<protein>
    <recommendedName>
        <fullName evidence="8">Aquaporin</fullName>
    </recommendedName>
</protein>
<comment type="similarity">
    <text evidence="5">Belongs to the MIP/aquaporin (TC 1.A.8) family.</text>
</comment>
<dbReference type="Gene3D" id="1.20.1080.10">
    <property type="entry name" value="Glycerol uptake facilitator protein"/>
    <property type="match status" value="1"/>
</dbReference>
<sequence>MLFSLVVMSVRSNENRRSSLVIAFAYVALRLFAFSLTFSTLNPARSMGPVAASGFTDGTGHLWVEWTAPVVGSALGAIGFYFFNSDTLSTKQQRSAPIV</sequence>
<keyword evidence="2 5" id="KW-0812">Transmembrane</keyword>
<dbReference type="InterPro" id="IPR000425">
    <property type="entry name" value="MIP"/>
</dbReference>
<accession>A0A7S2TQ54</accession>
<proteinExistence type="inferred from homology"/>
<evidence type="ECO:0000256" key="2">
    <source>
        <dbReference type="ARBA" id="ARBA00022692"/>
    </source>
</evidence>
<dbReference type="GO" id="GO:0015267">
    <property type="term" value="F:channel activity"/>
    <property type="evidence" value="ECO:0007669"/>
    <property type="project" value="InterPro"/>
</dbReference>
<dbReference type="EMBL" id="HBHP01016538">
    <property type="protein sequence ID" value="CAD9764622.1"/>
    <property type="molecule type" value="Transcribed_RNA"/>
</dbReference>
<name>A0A7S2TQ54_9EUKA</name>
<evidence type="ECO:0000256" key="3">
    <source>
        <dbReference type="ARBA" id="ARBA00022989"/>
    </source>
</evidence>
<comment type="subcellular location">
    <subcellularLocation>
        <location evidence="1">Membrane</location>
        <topology evidence="1">Multi-pass membrane protein</topology>
    </subcellularLocation>
</comment>
<evidence type="ECO:0000256" key="5">
    <source>
        <dbReference type="RuleBase" id="RU000477"/>
    </source>
</evidence>